<keyword evidence="2" id="KW-1133">Transmembrane helix</keyword>
<keyword evidence="2" id="KW-0812">Transmembrane</keyword>
<feature type="region of interest" description="Disordered" evidence="1">
    <location>
        <begin position="62"/>
        <end position="90"/>
    </location>
</feature>
<reference evidence="3 4" key="1">
    <citation type="journal article" date="2020" name="Cell Host Microbe">
        <title>Functional and Genomic Variation between Human-Derived Isolates of Lachnospiraceae Reveals Inter- and Intra-Species Diversity.</title>
        <authorList>
            <person name="Sorbara M.T."/>
            <person name="Littmann E.R."/>
            <person name="Fontana E."/>
            <person name="Moody T.U."/>
            <person name="Kohout C.E."/>
            <person name="Gjonbalaj M."/>
            <person name="Eaton V."/>
            <person name="Seok R."/>
            <person name="Leiner I.M."/>
            <person name="Pamer E.G."/>
        </authorList>
    </citation>
    <scope>NUCLEOTIDE SEQUENCE [LARGE SCALE GENOMIC DNA]</scope>
    <source>
        <strain evidence="3 4">MSK.20.11</strain>
    </source>
</reference>
<dbReference type="RefSeq" id="WP_173744274.1">
    <property type="nucleotide sequence ID" value="NZ_JAAIPF010000043.1"/>
</dbReference>
<sequence>MADGFWSVVTGLPTWVKVIVVIWFLINYTLVICLKHKEKKWKFKTFRLKEKEKTKRVVAKVKAQKKACQKKRKSSGVTKKVRSKESEHGN</sequence>
<organism evidence="3 4">
    <name type="scientific">Blautia wexlerae</name>
    <dbReference type="NCBI Taxonomy" id="418240"/>
    <lineage>
        <taxon>Bacteria</taxon>
        <taxon>Bacillati</taxon>
        <taxon>Bacillota</taxon>
        <taxon>Clostridia</taxon>
        <taxon>Lachnospirales</taxon>
        <taxon>Lachnospiraceae</taxon>
        <taxon>Blautia</taxon>
    </lineage>
</organism>
<feature type="compositionally biased region" description="Basic residues" evidence="1">
    <location>
        <begin position="62"/>
        <end position="82"/>
    </location>
</feature>
<evidence type="ECO:0008006" key="5">
    <source>
        <dbReference type="Google" id="ProtNLM"/>
    </source>
</evidence>
<evidence type="ECO:0000256" key="2">
    <source>
        <dbReference type="SAM" id="Phobius"/>
    </source>
</evidence>
<evidence type="ECO:0000256" key="1">
    <source>
        <dbReference type="SAM" id="MobiDB-lite"/>
    </source>
</evidence>
<evidence type="ECO:0000313" key="4">
    <source>
        <dbReference type="Proteomes" id="UP000822152"/>
    </source>
</evidence>
<protein>
    <recommendedName>
        <fullName evidence="5">Transmembrane protein</fullName>
    </recommendedName>
</protein>
<dbReference type="Proteomes" id="UP000822152">
    <property type="component" value="Unassembled WGS sequence"/>
</dbReference>
<dbReference type="EMBL" id="JAAIPF010000043">
    <property type="protein sequence ID" value="NSF75037.1"/>
    <property type="molecule type" value="Genomic_DNA"/>
</dbReference>
<proteinExistence type="predicted"/>
<accession>A0ABX2GS08</accession>
<name>A0ABX2GS08_9FIRM</name>
<feature type="transmembrane region" description="Helical" evidence="2">
    <location>
        <begin position="15"/>
        <end position="34"/>
    </location>
</feature>
<keyword evidence="2" id="KW-0472">Membrane</keyword>
<gene>
    <name evidence="3" type="ORF">G4952_14815</name>
</gene>
<evidence type="ECO:0000313" key="3">
    <source>
        <dbReference type="EMBL" id="NSF75037.1"/>
    </source>
</evidence>
<comment type="caution">
    <text evidence="3">The sequence shown here is derived from an EMBL/GenBank/DDBJ whole genome shotgun (WGS) entry which is preliminary data.</text>
</comment>
<keyword evidence="4" id="KW-1185">Reference proteome</keyword>